<dbReference type="Proteomes" id="UP000031408">
    <property type="component" value="Unassembled WGS sequence"/>
</dbReference>
<dbReference type="InterPro" id="IPR002104">
    <property type="entry name" value="Integrase_catalytic"/>
</dbReference>
<name>A0A0C1L040_9BACT</name>
<dbReference type="GO" id="GO:0015074">
    <property type="term" value="P:DNA integration"/>
    <property type="evidence" value="ECO:0007669"/>
    <property type="project" value="UniProtKB-KW"/>
</dbReference>
<evidence type="ECO:0000256" key="1">
    <source>
        <dbReference type="ARBA" id="ARBA00008857"/>
    </source>
</evidence>
<dbReference type="InterPro" id="IPR044068">
    <property type="entry name" value="CB"/>
</dbReference>
<dbReference type="Pfam" id="PF00589">
    <property type="entry name" value="Phage_integrase"/>
    <property type="match status" value="1"/>
</dbReference>
<dbReference type="GO" id="GO:0006310">
    <property type="term" value="P:DNA recombination"/>
    <property type="evidence" value="ECO:0007669"/>
    <property type="project" value="UniProtKB-KW"/>
</dbReference>
<evidence type="ECO:0000256" key="4">
    <source>
        <dbReference type="ARBA" id="ARBA00023172"/>
    </source>
</evidence>
<protein>
    <recommendedName>
        <fullName evidence="10">Integrase</fullName>
    </recommendedName>
</protein>
<proteinExistence type="inferred from homology"/>
<keyword evidence="3 5" id="KW-0238">DNA-binding</keyword>
<comment type="similarity">
    <text evidence="1">Belongs to the 'phage' integrase family.</text>
</comment>
<evidence type="ECO:0008006" key="10">
    <source>
        <dbReference type="Google" id="ProtNLM"/>
    </source>
</evidence>
<dbReference type="PANTHER" id="PTHR30349">
    <property type="entry name" value="PHAGE INTEGRASE-RELATED"/>
    <property type="match status" value="1"/>
</dbReference>
<dbReference type="AlphaFoldDB" id="A0A0C1L040"/>
<dbReference type="EMBL" id="JSVC01000027">
    <property type="protein sequence ID" value="KIC92911.1"/>
    <property type="molecule type" value="Genomic_DNA"/>
</dbReference>
<feature type="domain" description="Core-binding (CB)" evidence="7">
    <location>
        <begin position="87"/>
        <end position="170"/>
    </location>
</feature>
<reference evidence="8 9" key="1">
    <citation type="submission" date="2014-11" db="EMBL/GenBank/DDBJ databases">
        <title>Genome sequence of Flavihumibacter solisilvae 3-3.</title>
        <authorList>
            <person name="Zhou G."/>
            <person name="Li M."/>
            <person name="Wang G."/>
        </authorList>
    </citation>
    <scope>NUCLEOTIDE SEQUENCE [LARGE SCALE GENOMIC DNA]</scope>
    <source>
        <strain evidence="8 9">3-3</strain>
    </source>
</reference>
<dbReference type="InterPro" id="IPR004107">
    <property type="entry name" value="Integrase_SAM-like_N"/>
</dbReference>
<evidence type="ECO:0000256" key="3">
    <source>
        <dbReference type="ARBA" id="ARBA00023125"/>
    </source>
</evidence>
<keyword evidence="9" id="KW-1185">Reference proteome</keyword>
<gene>
    <name evidence="8" type="ORF">OI18_21010</name>
</gene>
<dbReference type="InterPro" id="IPR013762">
    <property type="entry name" value="Integrase-like_cat_sf"/>
</dbReference>
<evidence type="ECO:0000313" key="9">
    <source>
        <dbReference type="Proteomes" id="UP000031408"/>
    </source>
</evidence>
<evidence type="ECO:0000259" key="7">
    <source>
        <dbReference type="PROSITE" id="PS51900"/>
    </source>
</evidence>
<dbReference type="PROSITE" id="PS51898">
    <property type="entry name" value="TYR_RECOMBINASE"/>
    <property type="match status" value="1"/>
</dbReference>
<keyword evidence="2" id="KW-0229">DNA integration</keyword>
<dbReference type="Gene3D" id="1.10.443.10">
    <property type="entry name" value="Intergrase catalytic core"/>
    <property type="match status" value="1"/>
</dbReference>
<comment type="caution">
    <text evidence="8">The sequence shown here is derived from an EMBL/GenBank/DDBJ whole genome shotgun (WGS) entry which is preliminary data.</text>
</comment>
<dbReference type="GO" id="GO:0003677">
    <property type="term" value="F:DNA binding"/>
    <property type="evidence" value="ECO:0007669"/>
    <property type="project" value="UniProtKB-UniRule"/>
</dbReference>
<keyword evidence="4" id="KW-0233">DNA recombination</keyword>
<organism evidence="8 9">
    <name type="scientific">Flavihumibacter solisilvae</name>
    <dbReference type="NCBI Taxonomy" id="1349421"/>
    <lineage>
        <taxon>Bacteria</taxon>
        <taxon>Pseudomonadati</taxon>
        <taxon>Bacteroidota</taxon>
        <taxon>Chitinophagia</taxon>
        <taxon>Chitinophagales</taxon>
        <taxon>Chitinophagaceae</taxon>
        <taxon>Flavihumibacter</taxon>
    </lineage>
</organism>
<accession>A0A0C1L040</accession>
<evidence type="ECO:0000256" key="5">
    <source>
        <dbReference type="PROSITE-ProRule" id="PRU01248"/>
    </source>
</evidence>
<dbReference type="InterPro" id="IPR010998">
    <property type="entry name" value="Integrase_recombinase_N"/>
</dbReference>
<dbReference type="Pfam" id="PF13495">
    <property type="entry name" value="Phage_int_SAM_4"/>
    <property type="match status" value="1"/>
</dbReference>
<evidence type="ECO:0000259" key="6">
    <source>
        <dbReference type="PROSITE" id="PS51898"/>
    </source>
</evidence>
<dbReference type="InterPro" id="IPR011010">
    <property type="entry name" value="DNA_brk_join_enz"/>
</dbReference>
<sequence>MRPYHRTGRLHIGLYFTFNAELVNVVRQLPDARWEPAGRCWHIPYSDHAYSRLKELLSGKADLDFAAIDAALSGELPLFPIPASLSAENRAELDRFLQLLQLKAYSRNTIRTYRNEVIQYFQHLGDRSAKVVSVEGVKEYIHQVLTVEKLSEHTAHSRLNALKFYYEQVLSREKFFLEIPRPQKPHQLPKVLSERELERMFTAVQNLKHKALLFTAYSAGLRVSEVVNLRLKDIDSGRMQIRVEQSKGKKDRYVGLSVLLLDVLRAYLTQVHPRPLVYLFEGDRPGQAYTSRSAQAVFQQAKERAGILKSVGFHVLRHSFATHLLEKGIDIHYIKQLLGHFSIETTERYLHVKKQDLVAIINPLDELFKGREWR</sequence>
<evidence type="ECO:0000313" key="8">
    <source>
        <dbReference type="EMBL" id="KIC92911.1"/>
    </source>
</evidence>
<feature type="domain" description="Tyr recombinase" evidence="6">
    <location>
        <begin position="187"/>
        <end position="362"/>
    </location>
</feature>
<dbReference type="Gene3D" id="1.10.150.130">
    <property type="match status" value="1"/>
</dbReference>
<evidence type="ECO:0000256" key="2">
    <source>
        <dbReference type="ARBA" id="ARBA00022908"/>
    </source>
</evidence>
<dbReference type="InterPro" id="IPR050090">
    <property type="entry name" value="Tyrosine_recombinase_XerCD"/>
</dbReference>
<dbReference type="SUPFAM" id="SSF56349">
    <property type="entry name" value="DNA breaking-rejoining enzymes"/>
    <property type="match status" value="1"/>
</dbReference>
<dbReference type="PROSITE" id="PS51900">
    <property type="entry name" value="CB"/>
    <property type="match status" value="1"/>
</dbReference>
<dbReference type="STRING" id="1349421.OI18_21010"/>
<dbReference type="PANTHER" id="PTHR30349:SF64">
    <property type="entry name" value="PROPHAGE INTEGRASE INTD-RELATED"/>
    <property type="match status" value="1"/>
</dbReference>